<dbReference type="RefSeq" id="WP_102712603.1">
    <property type="nucleotide sequence ID" value="NZ_PJKA01000006.1"/>
</dbReference>
<evidence type="ECO:0000313" key="1">
    <source>
        <dbReference type="EMBL" id="PNC18872.1"/>
    </source>
</evidence>
<reference evidence="1 2" key="1">
    <citation type="journal article" date="2017" name="BMC Genomics">
        <title>Genome sequencing of 39 Akkermansia muciniphila isolates reveals its population structure, genomic and functional diverisity, and global distribution in mammalian gut microbiotas.</title>
        <authorList>
            <person name="Guo X."/>
            <person name="Li S."/>
            <person name="Zhang J."/>
            <person name="Wu F."/>
            <person name="Li X."/>
            <person name="Wu D."/>
            <person name="Zhang M."/>
            <person name="Ou Z."/>
            <person name="Jie Z."/>
            <person name="Yan Q."/>
            <person name="Li P."/>
            <person name="Yi J."/>
            <person name="Peng Y."/>
        </authorList>
    </citation>
    <scope>NUCLEOTIDE SEQUENCE [LARGE SCALE GENOMIC DNA]</scope>
    <source>
        <strain evidence="1 2">GP24</strain>
    </source>
</reference>
<dbReference type="EMBL" id="PJKA01000006">
    <property type="protein sequence ID" value="PNC18872.1"/>
    <property type="molecule type" value="Genomic_DNA"/>
</dbReference>
<name>A0A2N8HF13_9BACT</name>
<sequence>MNTPNSLPVSGSPAVSADSSAGALRCVFLLTSGEALVAERELECQGYAVEGYPCTQDVSPLRDCVPVKELDFFMPGWRDFNTPYVRSLRSSYARMLMDPRWEGDDFIIFGESDAAPVTEAAVLRKALEREMVEHPETDVFRLHHHVALAAGEKPGRPEQFLFSPYQTASRTKAALYVWGMHALVIPAASRAKVAKVFLDNLLPIDNAMEMAASRGELKVRVADYNHFYQQHCLHPDGRTVSCAWRKERPEAAPVAPQKAAGAAVTEECAREESGKALPALPVWSGVRRGVCTLARQEDSPEGLRDWITGQLKAGAAVVAVFVPEGGMTRGAEAGSGQTEGEMRAYLYDVAQRYGRERVWIRLWRPLPLRGRDLAAMLEDRMKREDEGLEECVFLERG</sequence>
<evidence type="ECO:0000313" key="2">
    <source>
        <dbReference type="Proteomes" id="UP000236000"/>
    </source>
</evidence>
<dbReference type="AlphaFoldDB" id="A0A2N8HF13"/>
<organism evidence="1 2">
    <name type="scientific">Akkermansia muciniphila</name>
    <dbReference type="NCBI Taxonomy" id="239935"/>
    <lineage>
        <taxon>Bacteria</taxon>
        <taxon>Pseudomonadati</taxon>
        <taxon>Verrucomicrobiota</taxon>
        <taxon>Verrucomicrobiia</taxon>
        <taxon>Verrucomicrobiales</taxon>
        <taxon>Akkermansiaceae</taxon>
        <taxon>Akkermansia</taxon>
    </lineage>
</organism>
<comment type="caution">
    <text evidence="1">The sequence shown here is derived from an EMBL/GenBank/DDBJ whole genome shotgun (WGS) entry which is preliminary data.</text>
</comment>
<dbReference type="Proteomes" id="UP000236000">
    <property type="component" value="Unassembled WGS sequence"/>
</dbReference>
<protein>
    <submittedName>
        <fullName evidence="1">Uncharacterized protein</fullName>
    </submittedName>
</protein>
<proteinExistence type="predicted"/>
<accession>A0A2N8HF13</accession>
<dbReference type="OrthoDB" id="206725at2"/>
<gene>
    <name evidence="1" type="ORF">CXU22_03490</name>
</gene>